<dbReference type="SMART" id="SM00404">
    <property type="entry name" value="PTPc_motif"/>
    <property type="match status" value="2"/>
</dbReference>
<dbReference type="PROSITE" id="PS50056">
    <property type="entry name" value="TYR_PHOSPHATASE_2"/>
    <property type="match status" value="2"/>
</dbReference>
<reference evidence="2" key="2">
    <citation type="submission" date="2019-06" db="EMBL/GenBank/DDBJ databases">
        <title>Genomics analysis of Aphanomyces spp. identifies a new class of oomycete effector associated with host adaptation.</title>
        <authorList>
            <person name="Gaulin E."/>
        </authorList>
    </citation>
    <scope>NUCLEOTIDE SEQUENCE</scope>
    <source>
        <strain evidence="2">CBS 578.67</strain>
    </source>
</reference>
<proteinExistence type="predicted"/>
<dbReference type="InterPro" id="IPR029021">
    <property type="entry name" value="Prot-tyrosine_phosphatase-like"/>
</dbReference>
<evidence type="ECO:0000313" key="3">
    <source>
        <dbReference type="EMBL" id="VFT80031.1"/>
    </source>
</evidence>
<evidence type="ECO:0000313" key="2">
    <source>
        <dbReference type="EMBL" id="KAF0716450.1"/>
    </source>
</evidence>
<dbReference type="Proteomes" id="UP000332933">
    <property type="component" value="Unassembled WGS sequence"/>
</dbReference>
<reference evidence="3 4" key="1">
    <citation type="submission" date="2019-03" db="EMBL/GenBank/DDBJ databases">
        <authorList>
            <person name="Gaulin E."/>
            <person name="Dumas B."/>
        </authorList>
    </citation>
    <scope>NUCLEOTIDE SEQUENCE [LARGE SCALE GENOMIC DNA]</scope>
    <source>
        <strain evidence="3">CBS 568.67</strain>
    </source>
</reference>
<dbReference type="InterPro" id="IPR016130">
    <property type="entry name" value="Tyr_Pase_AS"/>
</dbReference>
<dbReference type="SUPFAM" id="SSF52799">
    <property type="entry name" value="(Phosphotyrosine protein) phosphatases II"/>
    <property type="match status" value="2"/>
</dbReference>
<protein>
    <submittedName>
        <fullName evidence="3">Aste57867_2844 protein</fullName>
    </submittedName>
</protein>
<dbReference type="InterPro" id="IPR000387">
    <property type="entry name" value="Tyr_Pase_dom"/>
</dbReference>
<gene>
    <name evidence="3" type="primary">Aste57867_2844</name>
    <name evidence="2" type="ORF">As57867_002836</name>
    <name evidence="3" type="ORF">ASTE57867_2844</name>
</gene>
<dbReference type="EMBL" id="VJMH01000403">
    <property type="protein sequence ID" value="KAF0716450.1"/>
    <property type="molecule type" value="Genomic_DNA"/>
</dbReference>
<organism evidence="3 4">
    <name type="scientific">Aphanomyces stellatus</name>
    <dbReference type="NCBI Taxonomy" id="120398"/>
    <lineage>
        <taxon>Eukaryota</taxon>
        <taxon>Sar</taxon>
        <taxon>Stramenopiles</taxon>
        <taxon>Oomycota</taxon>
        <taxon>Saprolegniomycetes</taxon>
        <taxon>Saprolegniales</taxon>
        <taxon>Verrucalvaceae</taxon>
        <taxon>Aphanomyces</taxon>
    </lineage>
</organism>
<feature type="domain" description="Tyrosine specific protein phosphatases" evidence="1">
    <location>
        <begin position="248"/>
        <end position="312"/>
    </location>
</feature>
<feature type="domain" description="Tyrosine specific protein phosphatases" evidence="1">
    <location>
        <begin position="575"/>
        <end position="639"/>
    </location>
</feature>
<evidence type="ECO:0000259" key="1">
    <source>
        <dbReference type="PROSITE" id="PS50056"/>
    </source>
</evidence>
<dbReference type="InterPro" id="IPR050561">
    <property type="entry name" value="PTP"/>
</dbReference>
<accession>A0A485KC72</accession>
<sequence>MGGGTVLLEAATKQYNTQLWRDAGKQRGEIRYPESLPLPFNETAAASGPNGPDHWYQLDPKSTTAAKYYLPHRKTKAEHGPNGPDDWRHLQPGSSRGNLYHSHRKLSEASVHVLGSIFTTRMPRAVDFQAFADDDDAGGVCEWCEGGDAVPMTDELLAELRAREVPSEHGSTPAFPDGITDGRQLRARIRDHAIELAVLLIEDDELERVFSTSLVEFYESCGTKDHPVEVVRTPFHDFTCPSHCVEHDDIVQLCTTLARGRNCLVHCFGGSGRTGTIVVGALCCLGLFNPKRAIQFAHTVKSTYIETPAQLDLVEGEFEELLHRGTSMSSVVENIATLEAHGQSRLATSLALMVQLEEHETETAEVAMVLLEAATKQYNAPVWKAAGRARGDIRVVADDYLPFNETPAAGVGDGPDHWYHLDLRSDDAAECYLPSHALPPENIKVLGSIFTTRMPRAVDYQVVDVNDDTCEWVQGGMRCAVTEALMTDLRARTTTTSNELVFPYGITDGHLFVQKMRDRRIALVVMLVEDDELEKVDSKTLVAFYERCGTTEHPVKVLRTPFLDFTCPSHCLEHKDIVEICTTVAKGMNCLVHCFGGSGRTGTIVVGALCCLGLFDPNGAIKYAHSVKSTYIETPAQLDLVQGEFEEVLQGGESLAQVVNEITTLQVIGESEVAMAMADSIQMEVLTPEDMAAMTPREQR</sequence>
<dbReference type="PROSITE" id="PS00383">
    <property type="entry name" value="TYR_PHOSPHATASE_1"/>
    <property type="match status" value="2"/>
</dbReference>
<keyword evidence="4" id="KW-1185">Reference proteome</keyword>
<dbReference type="OrthoDB" id="2017893at2759"/>
<dbReference type="AlphaFoldDB" id="A0A485KC72"/>
<evidence type="ECO:0000313" key="4">
    <source>
        <dbReference type="Proteomes" id="UP000332933"/>
    </source>
</evidence>
<dbReference type="EMBL" id="CAADRA010000403">
    <property type="protein sequence ID" value="VFT80031.1"/>
    <property type="molecule type" value="Genomic_DNA"/>
</dbReference>
<dbReference type="PANTHER" id="PTHR23339">
    <property type="entry name" value="TYROSINE SPECIFIC PROTEIN PHOSPHATASE AND DUAL SPECIFICITY PROTEIN PHOSPHATASE"/>
    <property type="match status" value="1"/>
</dbReference>
<dbReference type="InterPro" id="IPR003595">
    <property type="entry name" value="Tyr_Pase_cat"/>
</dbReference>
<dbReference type="Gene3D" id="3.90.190.10">
    <property type="entry name" value="Protein tyrosine phosphatase superfamily"/>
    <property type="match status" value="2"/>
</dbReference>
<name>A0A485KC72_9STRA</name>